<comment type="caution">
    <text evidence="1">The sequence shown here is derived from an EMBL/GenBank/DDBJ whole genome shotgun (WGS) entry which is preliminary data.</text>
</comment>
<dbReference type="RefSeq" id="WP_349244307.1">
    <property type="nucleotide sequence ID" value="NZ_JASCXX010000007.1"/>
</dbReference>
<protein>
    <recommendedName>
        <fullName evidence="3">GAF domain-containing protein</fullName>
    </recommendedName>
</protein>
<evidence type="ECO:0000313" key="2">
    <source>
        <dbReference type="Proteomes" id="UP001431776"/>
    </source>
</evidence>
<keyword evidence="2" id="KW-1185">Reference proteome</keyword>
<evidence type="ECO:0008006" key="3">
    <source>
        <dbReference type="Google" id="ProtNLM"/>
    </source>
</evidence>
<dbReference type="AlphaFoldDB" id="A0AAW6TT68"/>
<reference evidence="1" key="1">
    <citation type="submission" date="2023-05" db="EMBL/GenBank/DDBJ databases">
        <title>Anaerotaeda fermentans gen. nov., sp. nov., a novel anaerobic planctomycete of the new family within the order Sedimentisphaerales isolated from Taman Peninsula, Russia.</title>
        <authorList>
            <person name="Khomyakova M.A."/>
            <person name="Merkel A.Y."/>
            <person name="Slobodkin A.I."/>
        </authorList>
    </citation>
    <scope>NUCLEOTIDE SEQUENCE</scope>
    <source>
        <strain evidence="1">M17dextr</strain>
    </source>
</reference>
<sequence>MSQTERQQRLRLLIKKVNQERKRQASQIDILCNDLIGAQRALVRRLSSVGFAATFYKSLLGTTDLRELLTRTDELIREALPGAGVTFFLRQSEGSGVGMFRARETLSIDDQPLEDYFDPELTDRICKSNKPCNVADLLSMGLQGNPRELANVSLATLPLSDLGRPLGFLLISRAMPLLLAPEELHKVGLVTCGLAHAIAGCRLPLHAGH</sequence>
<dbReference type="Proteomes" id="UP001431776">
    <property type="component" value="Unassembled WGS sequence"/>
</dbReference>
<proteinExistence type="predicted"/>
<dbReference type="Gene3D" id="3.30.450.40">
    <property type="match status" value="1"/>
</dbReference>
<accession>A0AAW6TT68</accession>
<gene>
    <name evidence="1" type="ORF">QJ522_07550</name>
</gene>
<dbReference type="SUPFAM" id="SSF55781">
    <property type="entry name" value="GAF domain-like"/>
    <property type="match status" value="1"/>
</dbReference>
<dbReference type="EMBL" id="JASCXX010000007">
    <property type="protein sequence ID" value="MDI6448897.1"/>
    <property type="molecule type" value="Genomic_DNA"/>
</dbReference>
<name>A0AAW6TT68_9BACT</name>
<organism evidence="1 2">
    <name type="scientific">Anaerobaca lacustris</name>
    <dbReference type="NCBI Taxonomy" id="3044600"/>
    <lineage>
        <taxon>Bacteria</taxon>
        <taxon>Pseudomonadati</taxon>
        <taxon>Planctomycetota</taxon>
        <taxon>Phycisphaerae</taxon>
        <taxon>Sedimentisphaerales</taxon>
        <taxon>Anaerobacaceae</taxon>
        <taxon>Anaerobaca</taxon>
    </lineage>
</organism>
<dbReference type="InterPro" id="IPR029016">
    <property type="entry name" value="GAF-like_dom_sf"/>
</dbReference>
<evidence type="ECO:0000313" key="1">
    <source>
        <dbReference type="EMBL" id="MDI6448897.1"/>
    </source>
</evidence>